<keyword evidence="5 7" id="KW-0378">Hydrolase</keyword>
<dbReference type="PANTHER" id="PTHR43390">
    <property type="entry name" value="SIGNAL PEPTIDASE I"/>
    <property type="match status" value="1"/>
</dbReference>
<reference evidence="9 10" key="1">
    <citation type="submission" date="2016-11" db="EMBL/GenBank/DDBJ databases">
        <authorList>
            <person name="Jaros S."/>
            <person name="Januszkiewicz K."/>
            <person name="Wedrychowicz H."/>
        </authorList>
    </citation>
    <scope>NUCLEOTIDE SEQUENCE [LARGE SCALE GENOMIC DNA]</scope>
    <source>
        <strain evidence="9 10">DSM 14214</strain>
    </source>
</reference>
<evidence type="ECO:0000256" key="5">
    <source>
        <dbReference type="ARBA" id="ARBA00022801"/>
    </source>
</evidence>
<accession>A0A1M6WN69</accession>
<dbReference type="GO" id="GO:0004252">
    <property type="term" value="F:serine-type endopeptidase activity"/>
    <property type="evidence" value="ECO:0007669"/>
    <property type="project" value="InterPro"/>
</dbReference>
<name>A0A1M6WN69_9FIRM</name>
<protein>
    <recommendedName>
        <fullName evidence="4 7">Signal peptidase I</fullName>
        <ecNumber evidence="4 7">3.4.21.89</ecNumber>
    </recommendedName>
</protein>
<evidence type="ECO:0000256" key="1">
    <source>
        <dbReference type="ARBA" id="ARBA00000677"/>
    </source>
</evidence>
<comment type="subcellular location">
    <subcellularLocation>
        <location evidence="2">Cell membrane</location>
        <topology evidence="2">Single-pass type II membrane protein</topology>
    </subcellularLocation>
    <subcellularLocation>
        <location evidence="7">Membrane</location>
        <topology evidence="7">Single-pass type II membrane protein</topology>
    </subcellularLocation>
</comment>
<keyword evidence="10" id="KW-1185">Reference proteome</keyword>
<feature type="domain" description="Peptidase S26" evidence="8">
    <location>
        <begin position="6"/>
        <end position="163"/>
    </location>
</feature>
<dbReference type="OrthoDB" id="9802919at2"/>
<dbReference type="InterPro" id="IPR000223">
    <property type="entry name" value="Pept_S26A_signal_pept_1"/>
</dbReference>
<evidence type="ECO:0000256" key="7">
    <source>
        <dbReference type="RuleBase" id="RU362042"/>
    </source>
</evidence>
<evidence type="ECO:0000313" key="10">
    <source>
        <dbReference type="Proteomes" id="UP000183975"/>
    </source>
</evidence>
<dbReference type="EC" id="3.4.21.89" evidence="4 7"/>
<evidence type="ECO:0000259" key="8">
    <source>
        <dbReference type="Pfam" id="PF10502"/>
    </source>
</evidence>
<dbReference type="Proteomes" id="UP000183975">
    <property type="component" value="Unassembled WGS sequence"/>
</dbReference>
<dbReference type="GO" id="GO:0005886">
    <property type="term" value="C:plasma membrane"/>
    <property type="evidence" value="ECO:0007669"/>
    <property type="project" value="UniProtKB-SubCell"/>
</dbReference>
<dbReference type="InterPro" id="IPR036286">
    <property type="entry name" value="LexA/Signal_pep-like_sf"/>
</dbReference>
<dbReference type="PROSITE" id="PS00760">
    <property type="entry name" value="SPASE_I_2"/>
    <property type="match status" value="1"/>
</dbReference>
<proteinExistence type="inferred from homology"/>
<gene>
    <name evidence="9" type="ORF">SAMN02745138_02620</name>
</gene>
<evidence type="ECO:0000256" key="3">
    <source>
        <dbReference type="ARBA" id="ARBA00009370"/>
    </source>
</evidence>
<evidence type="ECO:0000313" key="9">
    <source>
        <dbReference type="EMBL" id="SHK95187.1"/>
    </source>
</evidence>
<dbReference type="Pfam" id="PF10502">
    <property type="entry name" value="Peptidase_S26"/>
    <property type="match status" value="1"/>
</dbReference>
<evidence type="ECO:0000256" key="2">
    <source>
        <dbReference type="ARBA" id="ARBA00004401"/>
    </source>
</evidence>
<sequence>MKKEILSWVKTIILAVLLAFVVDTVFIVNATVPTGSMENTIMAGDRILALRTSYWFSDPERGDVVVFEDPDDPTGKTLYVKRIIGVGGDTVEVKDGDVLVNGQVQDEPYIKEITEGDFGPYHVPEGCYFMMGDNRNKSLDARFWENTYVEKDAILGKVVLRYYKGFKIID</sequence>
<dbReference type="EMBL" id="FRAH01000056">
    <property type="protein sequence ID" value="SHK95187.1"/>
    <property type="molecule type" value="Genomic_DNA"/>
</dbReference>
<dbReference type="AlphaFoldDB" id="A0A1M6WN69"/>
<dbReference type="Gene3D" id="2.10.109.10">
    <property type="entry name" value="Umud Fragment, subunit A"/>
    <property type="match status" value="1"/>
</dbReference>
<comment type="similarity">
    <text evidence="3 7">Belongs to the peptidase S26 family.</text>
</comment>
<dbReference type="InterPro" id="IPR019533">
    <property type="entry name" value="Peptidase_S26"/>
</dbReference>
<dbReference type="NCBIfam" id="TIGR02227">
    <property type="entry name" value="sigpep_I_bact"/>
    <property type="match status" value="1"/>
</dbReference>
<dbReference type="CDD" id="cd06530">
    <property type="entry name" value="S26_SPase_I"/>
    <property type="match status" value="1"/>
</dbReference>
<keyword evidence="7" id="KW-0645">Protease</keyword>
<feature type="active site" evidence="6">
    <location>
        <position position="81"/>
    </location>
</feature>
<dbReference type="InterPro" id="IPR019757">
    <property type="entry name" value="Pept_S26A_signal_pept_1_Lys-AS"/>
</dbReference>
<feature type="active site" evidence="6">
    <location>
        <position position="36"/>
    </location>
</feature>
<dbReference type="RefSeq" id="WP_072852486.1">
    <property type="nucleotide sequence ID" value="NZ_FRAH01000056.1"/>
</dbReference>
<dbReference type="PRINTS" id="PR00727">
    <property type="entry name" value="LEADERPTASE"/>
</dbReference>
<evidence type="ECO:0000256" key="4">
    <source>
        <dbReference type="ARBA" id="ARBA00013208"/>
    </source>
</evidence>
<dbReference type="SUPFAM" id="SSF51306">
    <property type="entry name" value="LexA/Signal peptidase"/>
    <property type="match status" value="1"/>
</dbReference>
<evidence type="ECO:0000256" key="6">
    <source>
        <dbReference type="PIRSR" id="PIRSR600223-1"/>
    </source>
</evidence>
<dbReference type="GO" id="GO:0006465">
    <property type="term" value="P:signal peptide processing"/>
    <property type="evidence" value="ECO:0007669"/>
    <property type="project" value="InterPro"/>
</dbReference>
<dbReference type="PANTHER" id="PTHR43390:SF1">
    <property type="entry name" value="CHLOROPLAST PROCESSING PEPTIDASE"/>
    <property type="match status" value="1"/>
</dbReference>
<comment type="catalytic activity">
    <reaction evidence="1 7">
        <text>Cleavage of hydrophobic, N-terminal signal or leader sequences from secreted and periplasmic proteins.</text>
        <dbReference type="EC" id="3.4.21.89"/>
    </reaction>
</comment>
<dbReference type="GO" id="GO:0009003">
    <property type="term" value="F:signal peptidase activity"/>
    <property type="evidence" value="ECO:0007669"/>
    <property type="project" value="UniProtKB-EC"/>
</dbReference>
<organism evidence="9 10">
    <name type="scientific">Anaerotignum lactatifermentans DSM 14214</name>
    <dbReference type="NCBI Taxonomy" id="1121323"/>
    <lineage>
        <taxon>Bacteria</taxon>
        <taxon>Bacillati</taxon>
        <taxon>Bacillota</taxon>
        <taxon>Clostridia</taxon>
        <taxon>Lachnospirales</taxon>
        <taxon>Anaerotignaceae</taxon>
        <taxon>Anaerotignum</taxon>
    </lineage>
</organism>
<dbReference type="GeneID" id="78177874"/>